<keyword evidence="1" id="KW-1133">Transmembrane helix</keyword>
<keyword evidence="1" id="KW-0812">Transmembrane</keyword>
<protein>
    <recommendedName>
        <fullName evidence="4">Integral membrane protein</fullName>
    </recommendedName>
</protein>
<feature type="transmembrane region" description="Helical" evidence="1">
    <location>
        <begin position="112"/>
        <end position="135"/>
    </location>
</feature>
<feature type="transmembrane region" description="Helical" evidence="1">
    <location>
        <begin position="74"/>
        <end position="100"/>
    </location>
</feature>
<name>A0ABU7LCU9_9NOCA</name>
<dbReference type="Proteomes" id="UP001336020">
    <property type="component" value="Unassembled WGS sequence"/>
</dbReference>
<sequence length="138" mass="13519">MHPVLVIVLGATLLTVSGIAFGGTFLLRVANGGVPTNDLQKSFFRAGHAHAGVLVTLGLVVAVTTHVAGASPGWAAAGSIAVLTSAILIPAGFFLSVLGANPARPGRMMASVWLGAASLTVGVVISGVAVLAAGISAL</sequence>
<dbReference type="RefSeq" id="WP_330134613.1">
    <property type="nucleotide sequence ID" value="NZ_JAUTXY010000008.1"/>
</dbReference>
<keyword evidence="1" id="KW-0472">Membrane</keyword>
<evidence type="ECO:0000256" key="1">
    <source>
        <dbReference type="SAM" id="Phobius"/>
    </source>
</evidence>
<keyword evidence="3" id="KW-1185">Reference proteome</keyword>
<evidence type="ECO:0000313" key="2">
    <source>
        <dbReference type="EMBL" id="MEE2059371.1"/>
    </source>
</evidence>
<proteinExistence type="predicted"/>
<accession>A0ABU7LCU9</accession>
<evidence type="ECO:0008006" key="4">
    <source>
        <dbReference type="Google" id="ProtNLM"/>
    </source>
</evidence>
<reference evidence="2 3" key="1">
    <citation type="submission" date="2023-07" db="EMBL/GenBank/DDBJ databases">
        <authorList>
            <person name="Girao M."/>
            <person name="Carvalho M.F."/>
        </authorList>
    </citation>
    <scope>NUCLEOTIDE SEQUENCE [LARGE SCALE GENOMIC DNA]</scope>
    <source>
        <strain evidence="2 3">YIM65754</strain>
    </source>
</reference>
<dbReference type="EMBL" id="JAUTXY010000008">
    <property type="protein sequence ID" value="MEE2059371.1"/>
    <property type="molecule type" value="Genomic_DNA"/>
</dbReference>
<feature type="transmembrane region" description="Helical" evidence="1">
    <location>
        <begin position="6"/>
        <end position="27"/>
    </location>
</feature>
<gene>
    <name evidence="2" type="ORF">Q7514_17780</name>
</gene>
<organism evidence="2 3">
    <name type="scientific">Rhodococcus artemisiae</name>
    <dbReference type="NCBI Taxonomy" id="714159"/>
    <lineage>
        <taxon>Bacteria</taxon>
        <taxon>Bacillati</taxon>
        <taxon>Actinomycetota</taxon>
        <taxon>Actinomycetes</taxon>
        <taxon>Mycobacteriales</taxon>
        <taxon>Nocardiaceae</taxon>
        <taxon>Rhodococcus</taxon>
    </lineage>
</organism>
<evidence type="ECO:0000313" key="3">
    <source>
        <dbReference type="Proteomes" id="UP001336020"/>
    </source>
</evidence>
<feature type="transmembrane region" description="Helical" evidence="1">
    <location>
        <begin position="48"/>
        <end position="68"/>
    </location>
</feature>
<comment type="caution">
    <text evidence="2">The sequence shown here is derived from an EMBL/GenBank/DDBJ whole genome shotgun (WGS) entry which is preliminary data.</text>
</comment>